<evidence type="ECO:0008006" key="3">
    <source>
        <dbReference type="Google" id="ProtNLM"/>
    </source>
</evidence>
<evidence type="ECO:0000313" key="1">
    <source>
        <dbReference type="EMBL" id="MBF6302039.1"/>
    </source>
</evidence>
<proteinExistence type="predicted"/>
<keyword evidence="2" id="KW-1185">Reference proteome</keyword>
<dbReference type="EMBL" id="JADLQX010000036">
    <property type="protein sequence ID" value="MBF6302039.1"/>
    <property type="molecule type" value="Genomic_DNA"/>
</dbReference>
<dbReference type="Proteomes" id="UP000702209">
    <property type="component" value="Unassembled WGS sequence"/>
</dbReference>
<name>A0ABS0D4E1_9NOCA</name>
<comment type="caution">
    <text evidence="1">The sequence shown here is derived from an EMBL/GenBank/DDBJ whole genome shotgun (WGS) entry which is preliminary data.</text>
</comment>
<organism evidence="1 2">
    <name type="scientific">Nocardia amamiensis</name>
    <dbReference type="NCBI Taxonomy" id="404578"/>
    <lineage>
        <taxon>Bacteria</taxon>
        <taxon>Bacillati</taxon>
        <taxon>Actinomycetota</taxon>
        <taxon>Actinomycetes</taxon>
        <taxon>Mycobacteriales</taxon>
        <taxon>Nocardiaceae</taxon>
        <taxon>Nocardia</taxon>
    </lineage>
</organism>
<gene>
    <name evidence="1" type="ORF">IU459_31500</name>
</gene>
<evidence type="ECO:0000313" key="2">
    <source>
        <dbReference type="Proteomes" id="UP000702209"/>
    </source>
</evidence>
<protein>
    <recommendedName>
        <fullName evidence="3">PPOX class F420-dependent enzyme</fullName>
    </recommendedName>
</protein>
<accession>A0ABS0D4E1</accession>
<dbReference type="RefSeq" id="WP_195133236.1">
    <property type="nucleotide sequence ID" value="NZ_JADLQX010000036.1"/>
</dbReference>
<reference evidence="1 2" key="1">
    <citation type="submission" date="2020-10" db="EMBL/GenBank/DDBJ databases">
        <title>Identification of Nocardia species via Next-generation sequencing and recognition of intraspecies genetic diversity.</title>
        <authorList>
            <person name="Li P."/>
            <person name="Li P."/>
            <person name="Lu B."/>
        </authorList>
    </citation>
    <scope>NUCLEOTIDE SEQUENCE [LARGE SCALE GENOMIC DNA]</scope>
    <source>
        <strain evidence="1 2">BJ06-0157</strain>
    </source>
</reference>
<sequence length="174" mass="18687">MTYQANSSSLVGSGVPGHVVSGDIAARAARRAHAVPERPREWDPGILWWDAHTVLVTYPTAPQRSGTVKHLVVSAGYGRLAFPVSSQSAEAQHLAHDWRVIVQAGDWRGSPALGSRQHYGTAESVRTGPLFDKVQAGIRTKYAKRVGLARLAHRLALGAAPYGDIAVVVTVHED</sequence>